<keyword evidence="2" id="KW-1133">Transmembrane helix</keyword>
<reference evidence="3 4" key="1">
    <citation type="submission" date="2023-05" db="EMBL/GenBank/DDBJ databases">
        <title>A 100% complete, gapless, phased diploid assembly of the Scenedesmus obliquus UTEX 3031 genome.</title>
        <authorList>
            <person name="Biondi T.C."/>
            <person name="Hanschen E.R."/>
            <person name="Kwon T."/>
            <person name="Eng W."/>
            <person name="Kruse C.P.S."/>
            <person name="Koehler S.I."/>
            <person name="Kunde Y."/>
            <person name="Gleasner C.D."/>
            <person name="You Mak K.T."/>
            <person name="Polle J."/>
            <person name="Hovde B.T."/>
            <person name="Starkenburg S.R."/>
        </authorList>
    </citation>
    <scope>NUCLEOTIDE SEQUENCE [LARGE SCALE GENOMIC DNA]</scope>
    <source>
        <strain evidence="3 4">DOE0152z</strain>
    </source>
</reference>
<protein>
    <recommendedName>
        <fullName evidence="5">Low temperature requirement A</fullName>
    </recommendedName>
</protein>
<name>A0ABY8TZ78_TETOB</name>
<evidence type="ECO:0000313" key="4">
    <source>
        <dbReference type="Proteomes" id="UP001244341"/>
    </source>
</evidence>
<dbReference type="EMBL" id="CP126212">
    <property type="protein sequence ID" value="WIA14454.1"/>
    <property type="molecule type" value="Genomic_DNA"/>
</dbReference>
<feature type="compositionally biased region" description="Pro residues" evidence="1">
    <location>
        <begin position="1"/>
        <end position="10"/>
    </location>
</feature>
<dbReference type="InterPro" id="IPR010640">
    <property type="entry name" value="Low_temperature_requirement_A"/>
</dbReference>
<feature type="transmembrane region" description="Helical" evidence="2">
    <location>
        <begin position="340"/>
        <end position="363"/>
    </location>
</feature>
<feature type="transmembrane region" description="Helical" evidence="2">
    <location>
        <begin position="108"/>
        <end position="127"/>
    </location>
</feature>
<gene>
    <name evidence="3" type="ORF">OEZ85_002979</name>
</gene>
<feature type="transmembrane region" description="Helical" evidence="2">
    <location>
        <begin position="297"/>
        <end position="320"/>
    </location>
</feature>
<proteinExistence type="predicted"/>
<evidence type="ECO:0000313" key="3">
    <source>
        <dbReference type="EMBL" id="WIA14454.1"/>
    </source>
</evidence>
<organism evidence="3 4">
    <name type="scientific">Tetradesmus obliquus</name>
    <name type="common">Green alga</name>
    <name type="synonym">Acutodesmus obliquus</name>
    <dbReference type="NCBI Taxonomy" id="3088"/>
    <lineage>
        <taxon>Eukaryota</taxon>
        <taxon>Viridiplantae</taxon>
        <taxon>Chlorophyta</taxon>
        <taxon>core chlorophytes</taxon>
        <taxon>Chlorophyceae</taxon>
        <taxon>CS clade</taxon>
        <taxon>Sphaeropleales</taxon>
        <taxon>Scenedesmaceae</taxon>
        <taxon>Tetradesmus</taxon>
    </lineage>
</organism>
<evidence type="ECO:0008006" key="5">
    <source>
        <dbReference type="Google" id="ProtNLM"/>
    </source>
</evidence>
<dbReference type="PANTHER" id="PTHR36840:SF1">
    <property type="entry name" value="BLL5714 PROTEIN"/>
    <property type="match status" value="1"/>
</dbReference>
<keyword evidence="2" id="KW-0812">Transmembrane</keyword>
<feature type="region of interest" description="Disordered" evidence="1">
    <location>
        <begin position="512"/>
        <end position="531"/>
    </location>
</feature>
<keyword evidence="4" id="KW-1185">Reference proteome</keyword>
<accession>A0ABY8TZ78</accession>
<evidence type="ECO:0000256" key="2">
    <source>
        <dbReference type="SAM" id="Phobius"/>
    </source>
</evidence>
<feature type="transmembrane region" description="Helical" evidence="2">
    <location>
        <begin position="166"/>
        <end position="186"/>
    </location>
</feature>
<feature type="transmembrane region" description="Helical" evidence="2">
    <location>
        <begin position="476"/>
        <end position="497"/>
    </location>
</feature>
<feature type="region of interest" description="Disordered" evidence="1">
    <location>
        <begin position="1"/>
        <end position="25"/>
    </location>
</feature>
<dbReference type="Proteomes" id="UP001244341">
    <property type="component" value="Chromosome 5b"/>
</dbReference>
<dbReference type="Pfam" id="PF06772">
    <property type="entry name" value="LtrA"/>
    <property type="match status" value="1"/>
</dbReference>
<dbReference type="PANTHER" id="PTHR36840">
    <property type="entry name" value="BLL5714 PROTEIN"/>
    <property type="match status" value="1"/>
</dbReference>
<keyword evidence="2" id="KW-0472">Membrane</keyword>
<evidence type="ECO:0000256" key="1">
    <source>
        <dbReference type="SAM" id="MobiDB-lite"/>
    </source>
</evidence>
<feature type="transmembrane region" description="Helical" evidence="2">
    <location>
        <begin position="139"/>
        <end position="159"/>
    </location>
</feature>
<sequence>MAMAAHPPPGSYNRPRGPGDMRGDYRPLAAAPQLHQDWDEPQDEQRSVTWPELFFDLFFVAAISNLSHLFEERPDAPNAGRVVLYHALVFFLWSEYTMLKTRYRLRGLLFRVVGLGLQLGLLGFIIATRADAQWPQLLAGGYACARMCIAATHVIIAWCIPRARKLSAMTAVAGLALAAAPAWLAWQKDAAYALHVKVMAAVAAGEFIEPLLPTLAPQADIPLHVQHMSERLGQLVMLHLGEAIIGIAATPLESTVPQFTAVALAATLAWALHLIYYHVEPDEHNHAYRQSRMRGLLYFYCHWLLTVALLLTGSGLRLLLGTYPSPHHAQQEPLAPLDTSLMLCIAYGFSLHMLAAIRGAHYLGLEPQHRAVRAVSRAGVKGWWLGWWLMLGLWPLPVYLLPLLIWWLNGPAATAGAASAGGNGMYSAPCLEGERVAVAASIGGSRFTGCSDADSLMQQGSASLGLPMAGLLDSSGSISVTLLLSLLAGHAVLLVLTETLFAHMITKTPLVGGADGGNDTPQGPAQEEDEL</sequence>
<feature type="transmembrane region" description="Helical" evidence="2">
    <location>
        <begin position="384"/>
        <end position="408"/>
    </location>
</feature>
<feature type="transmembrane region" description="Helical" evidence="2">
    <location>
        <begin position="258"/>
        <end position="277"/>
    </location>
</feature>